<dbReference type="EC" id="1.6.5.9" evidence="2"/>
<dbReference type="EMBL" id="JBHSGR010000025">
    <property type="protein sequence ID" value="MFC4695596.1"/>
    <property type="molecule type" value="Genomic_DNA"/>
</dbReference>
<dbReference type="Proteomes" id="UP001596025">
    <property type="component" value="Unassembled WGS sequence"/>
</dbReference>
<dbReference type="PANTHER" id="PTHR43706:SF47">
    <property type="entry name" value="EXTERNAL NADH-UBIQUINONE OXIDOREDUCTASE 1, MITOCHONDRIAL-RELATED"/>
    <property type="match status" value="1"/>
</dbReference>
<name>A0ABV9LP86_9ACTN</name>
<keyword evidence="9" id="KW-0812">Transmembrane</keyword>
<feature type="transmembrane region" description="Helical" evidence="9">
    <location>
        <begin position="390"/>
        <end position="407"/>
    </location>
</feature>
<dbReference type="Gene3D" id="3.50.50.100">
    <property type="match status" value="1"/>
</dbReference>
<evidence type="ECO:0000256" key="1">
    <source>
        <dbReference type="ARBA" id="ARBA00005272"/>
    </source>
</evidence>
<feature type="domain" description="FAD/NAD(P)-binding" evidence="10">
    <location>
        <begin position="17"/>
        <end position="342"/>
    </location>
</feature>
<evidence type="ECO:0000256" key="7">
    <source>
        <dbReference type="ARBA" id="ARBA00047599"/>
    </source>
</evidence>
<comment type="caution">
    <text evidence="11">The sequence shown here is derived from an EMBL/GenBank/DDBJ whole genome shotgun (WGS) entry which is preliminary data.</text>
</comment>
<proteinExistence type="inferred from homology"/>
<evidence type="ECO:0000256" key="8">
    <source>
        <dbReference type="SAM" id="MobiDB-lite"/>
    </source>
</evidence>
<evidence type="ECO:0000256" key="9">
    <source>
        <dbReference type="SAM" id="Phobius"/>
    </source>
</evidence>
<dbReference type="PANTHER" id="PTHR43706">
    <property type="entry name" value="NADH DEHYDROGENASE"/>
    <property type="match status" value="1"/>
</dbReference>
<keyword evidence="4" id="KW-0274">FAD</keyword>
<dbReference type="InterPro" id="IPR023753">
    <property type="entry name" value="FAD/NAD-binding_dom"/>
</dbReference>
<evidence type="ECO:0000256" key="4">
    <source>
        <dbReference type="ARBA" id="ARBA00022827"/>
    </source>
</evidence>
<keyword evidence="9" id="KW-0472">Membrane</keyword>
<protein>
    <recommendedName>
        <fullName evidence="2">NADH:ubiquinone reductase (non-electrogenic)</fullName>
        <ecNumber evidence="2">1.6.5.9</ecNumber>
    </recommendedName>
</protein>
<keyword evidence="3" id="KW-0285">Flavoprotein</keyword>
<gene>
    <name evidence="11" type="ORF">ACFO3M_19500</name>
</gene>
<keyword evidence="6" id="KW-0520">NAD</keyword>
<evidence type="ECO:0000256" key="5">
    <source>
        <dbReference type="ARBA" id="ARBA00023002"/>
    </source>
</evidence>
<feature type="compositionally biased region" description="Basic and acidic residues" evidence="8">
    <location>
        <begin position="456"/>
        <end position="481"/>
    </location>
</feature>
<dbReference type="GO" id="GO:0016491">
    <property type="term" value="F:oxidoreductase activity"/>
    <property type="evidence" value="ECO:0007669"/>
    <property type="project" value="UniProtKB-KW"/>
</dbReference>
<organism evidence="11 12">
    <name type="scientific">Geodermatophilus arenarius</name>
    <dbReference type="NCBI Taxonomy" id="1137990"/>
    <lineage>
        <taxon>Bacteria</taxon>
        <taxon>Bacillati</taxon>
        <taxon>Actinomycetota</taxon>
        <taxon>Actinomycetes</taxon>
        <taxon>Geodermatophilales</taxon>
        <taxon>Geodermatophilaceae</taxon>
        <taxon>Geodermatophilus</taxon>
    </lineage>
</organism>
<dbReference type="RefSeq" id="WP_387992788.1">
    <property type="nucleotide sequence ID" value="NZ_JBHSGR010000025.1"/>
</dbReference>
<evidence type="ECO:0000256" key="2">
    <source>
        <dbReference type="ARBA" id="ARBA00012637"/>
    </source>
</evidence>
<feature type="region of interest" description="Disordered" evidence="8">
    <location>
        <begin position="448"/>
        <end position="481"/>
    </location>
</feature>
<keyword evidence="9" id="KW-1133">Transmembrane helix</keyword>
<keyword evidence="5 11" id="KW-0560">Oxidoreductase</keyword>
<dbReference type="InterPro" id="IPR036188">
    <property type="entry name" value="FAD/NAD-bd_sf"/>
</dbReference>
<reference evidence="12" key="1">
    <citation type="journal article" date="2019" name="Int. J. Syst. Evol. Microbiol.">
        <title>The Global Catalogue of Microorganisms (GCM) 10K type strain sequencing project: providing services to taxonomists for standard genome sequencing and annotation.</title>
        <authorList>
            <consortium name="The Broad Institute Genomics Platform"/>
            <consortium name="The Broad Institute Genome Sequencing Center for Infectious Disease"/>
            <person name="Wu L."/>
            <person name="Ma J."/>
        </authorList>
    </citation>
    <scope>NUCLEOTIDE SEQUENCE [LARGE SCALE GENOMIC DNA]</scope>
    <source>
        <strain evidence="12">CCUG 62763</strain>
    </source>
</reference>
<dbReference type="InterPro" id="IPR045024">
    <property type="entry name" value="NDH-2"/>
</dbReference>
<evidence type="ECO:0000256" key="3">
    <source>
        <dbReference type="ARBA" id="ARBA00022630"/>
    </source>
</evidence>
<dbReference type="PRINTS" id="PR00368">
    <property type="entry name" value="FADPNR"/>
</dbReference>
<comment type="similarity">
    <text evidence="1">Belongs to the NADH dehydrogenase family.</text>
</comment>
<evidence type="ECO:0000256" key="6">
    <source>
        <dbReference type="ARBA" id="ARBA00023027"/>
    </source>
</evidence>
<evidence type="ECO:0000313" key="12">
    <source>
        <dbReference type="Proteomes" id="UP001596025"/>
    </source>
</evidence>
<dbReference type="Pfam" id="PF07992">
    <property type="entry name" value="Pyr_redox_2"/>
    <property type="match status" value="1"/>
</dbReference>
<sequence>MTTSPAPTASSSTGRPRVVIIGSGFGGLFAAKALRNADVDVTVVAKTGHHLFQPLLYQVATGILSEGEIAPATREVLRHQKNAKVVLGEVVDIDVDARTVTSTILGRTTIHPYDELIVAAGAGQSYFGNDRFAEFAPGMKSIDDALELRGRIFGAFELAELATDPAEVDRLMTFVVVGAGPTGVEMAGQIAELAHRTLRRDFRNIDPQRARIILLDGAPQVLPPFGPKLGEKARRHLNEIGVEVQLGALVTDMDADGLTVKDSDGQLRRISAATKVWAAGVQASPLGRLLGEKTGAEVDRAGRIAVQSDLTLPGHPEIHVVGDMANHPDRLPGVAQVAIQGGRYAADQIKRRLAGREPRGAFRYRDKGNMATISRFSAVADIKKMKFEGFIAWVIWLVVHLFYIIGFKSRVTTVLHWMVSFLGRGRSQRVATQQQVYGRLALEKLGPGFEASKTGGPKDHPHTPDEVNAEQQHDFVGRRTA</sequence>
<accession>A0ABV9LP86</accession>
<dbReference type="PRINTS" id="PR00411">
    <property type="entry name" value="PNDRDTASEI"/>
</dbReference>
<dbReference type="SUPFAM" id="SSF51905">
    <property type="entry name" value="FAD/NAD(P)-binding domain"/>
    <property type="match status" value="1"/>
</dbReference>
<comment type="catalytic activity">
    <reaction evidence="7">
        <text>a quinone + NADH + H(+) = a quinol + NAD(+)</text>
        <dbReference type="Rhea" id="RHEA:46160"/>
        <dbReference type="ChEBI" id="CHEBI:15378"/>
        <dbReference type="ChEBI" id="CHEBI:24646"/>
        <dbReference type="ChEBI" id="CHEBI:57540"/>
        <dbReference type="ChEBI" id="CHEBI:57945"/>
        <dbReference type="ChEBI" id="CHEBI:132124"/>
        <dbReference type="EC" id="1.6.5.9"/>
    </reaction>
</comment>
<keyword evidence="12" id="KW-1185">Reference proteome</keyword>
<evidence type="ECO:0000313" key="11">
    <source>
        <dbReference type="EMBL" id="MFC4695596.1"/>
    </source>
</evidence>
<evidence type="ECO:0000259" key="10">
    <source>
        <dbReference type="Pfam" id="PF07992"/>
    </source>
</evidence>